<dbReference type="Proteomes" id="UP000178385">
    <property type="component" value="Unassembled WGS sequence"/>
</dbReference>
<evidence type="ECO:0000256" key="6">
    <source>
        <dbReference type="SAM" id="Phobius"/>
    </source>
</evidence>
<sequence length="511" mass="57095">MDTASLQTELRSDSQERILKNTSFLTVAFVIQKAISLLYFVFIARRIGPVNLGLYDPLKSLIPIALILIDFSLSAVLTREIARRPDKIKEYVSNVLGIKVIFGFFVLLIAGLITIFGPFSTETRTLLYFVGMIVVLDTFTLTFFAVFRGLQNLRYESLAIIINQLLTISAGGAALLKGYGLQGLFTATLIGSFFNFVFSLWVIKKKVHFFPLPTWDPRIITVFLKIAVPFALAAMLVKVFTYTDRYMILALAGKQYVGWYVTAHKLTFALEFIPSAFAASVYPAMSTFFVSSHEQLKRTFEKTMYYLMIIAVPLAVAIFTLADRLIPQLYTSTYSAAIVPLRIMIIGLICVFMNFPVGALLNACNMQKQNTINMAIIVACNIVLNSILIPRFTFIGAAVSTLISTTLLFFLGLRWAKKIIRFDGKYLLVTLGKSFTAAVVMAVFIYIVAPLIKFDVAPYFGGAGTYIQIMIYYGMLAIAGAIVYFYVLSRIKGVVLMDLKSLVTTFRRKTS</sequence>
<dbReference type="InterPro" id="IPR002797">
    <property type="entry name" value="Polysacc_synth"/>
</dbReference>
<proteinExistence type="predicted"/>
<dbReference type="PANTHER" id="PTHR30250:SF11">
    <property type="entry name" value="O-ANTIGEN TRANSPORTER-RELATED"/>
    <property type="match status" value="1"/>
</dbReference>
<feature type="transmembrane region" description="Helical" evidence="6">
    <location>
        <begin position="272"/>
        <end position="291"/>
    </location>
</feature>
<keyword evidence="5 6" id="KW-0472">Membrane</keyword>
<evidence type="ECO:0000313" key="8">
    <source>
        <dbReference type="Proteomes" id="UP000178385"/>
    </source>
</evidence>
<dbReference type="EMBL" id="MHIG01000002">
    <property type="protein sequence ID" value="OGY48241.1"/>
    <property type="molecule type" value="Genomic_DNA"/>
</dbReference>
<feature type="transmembrane region" description="Helical" evidence="6">
    <location>
        <begin position="158"/>
        <end position="176"/>
    </location>
</feature>
<feature type="transmembrane region" description="Helical" evidence="6">
    <location>
        <begin position="182"/>
        <end position="203"/>
    </location>
</feature>
<evidence type="ECO:0000256" key="1">
    <source>
        <dbReference type="ARBA" id="ARBA00004651"/>
    </source>
</evidence>
<keyword evidence="3 6" id="KW-0812">Transmembrane</keyword>
<feature type="transmembrane region" description="Helical" evidence="6">
    <location>
        <begin position="126"/>
        <end position="146"/>
    </location>
</feature>
<evidence type="ECO:0000256" key="4">
    <source>
        <dbReference type="ARBA" id="ARBA00022989"/>
    </source>
</evidence>
<feature type="transmembrane region" description="Helical" evidence="6">
    <location>
        <begin position="21"/>
        <end position="41"/>
    </location>
</feature>
<protein>
    <submittedName>
        <fullName evidence="7">Uncharacterized protein</fullName>
    </submittedName>
</protein>
<feature type="transmembrane region" description="Helical" evidence="6">
    <location>
        <begin position="334"/>
        <end position="360"/>
    </location>
</feature>
<feature type="transmembrane region" description="Helical" evidence="6">
    <location>
        <begin position="215"/>
        <end position="237"/>
    </location>
</feature>
<dbReference type="PANTHER" id="PTHR30250">
    <property type="entry name" value="PST FAMILY PREDICTED COLANIC ACID TRANSPORTER"/>
    <property type="match status" value="1"/>
</dbReference>
<feature type="transmembrane region" description="Helical" evidence="6">
    <location>
        <begin position="372"/>
        <end position="389"/>
    </location>
</feature>
<feature type="transmembrane region" description="Helical" evidence="6">
    <location>
        <begin position="469"/>
        <end position="487"/>
    </location>
</feature>
<evidence type="ECO:0000313" key="7">
    <source>
        <dbReference type="EMBL" id="OGY48241.1"/>
    </source>
</evidence>
<dbReference type="InterPro" id="IPR050833">
    <property type="entry name" value="Poly_Biosynth_Transport"/>
</dbReference>
<gene>
    <name evidence="7" type="ORF">A2840_00570</name>
</gene>
<evidence type="ECO:0000256" key="3">
    <source>
        <dbReference type="ARBA" id="ARBA00022692"/>
    </source>
</evidence>
<feature type="transmembrane region" description="Helical" evidence="6">
    <location>
        <begin position="61"/>
        <end position="79"/>
    </location>
</feature>
<feature type="transmembrane region" description="Helical" evidence="6">
    <location>
        <begin position="303"/>
        <end position="322"/>
    </location>
</feature>
<dbReference type="AlphaFoldDB" id="A0A1G1Y7N6"/>
<keyword evidence="2" id="KW-1003">Cell membrane</keyword>
<feature type="transmembrane region" description="Helical" evidence="6">
    <location>
        <begin position="395"/>
        <end position="414"/>
    </location>
</feature>
<evidence type="ECO:0000256" key="5">
    <source>
        <dbReference type="ARBA" id="ARBA00023136"/>
    </source>
</evidence>
<feature type="transmembrane region" description="Helical" evidence="6">
    <location>
        <begin position="426"/>
        <end position="449"/>
    </location>
</feature>
<comment type="subcellular location">
    <subcellularLocation>
        <location evidence="1">Cell membrane</location>
        <topology evidence="1">Multi-pass membrane protein</topology>
    </subcellularLocation>
</comment>
<evidence type="ECO:0000256" key="2">
    <source>
        <dbReference type="ARBA" id="ARBA00022475"/>
    </source>
</evidence>
<dbReference type="Pfam" id="PF01943">
    <property type="entry name" value="Polysacc_synt"/>
    <property type="match status" value="1"/>
</dbReference>
<feature type="transmembrane region" description="Helical" evidence="6">
    <location>
        <begin position="100"/>
        <end position="120"/>
    </location>
</feature>
<dbReference type="GO" id="GO:0005886">
    <property type="term" value="C:plasma membrane"/>
    <property type="evidence" value="ECO:0007669"/>
    <property type="project" value="UniProtKB-SubCell"/>
</dbReference>
<comment type="caution">
    <text evidence="7">The sequence shown here is derived from an EMBL/GenBank/DDBJ whole genome shotgun (WGS) entry which is preliminary data.</text>
</comment>
<name>A0A1G1Y7N6_9BACT</name>
<dbReference type="CDD" id="cd13128">
    <property type="entry name" value="MATE_Wzx_like"/>
    <property type="match status" value="1"/>
</dbReference>
<keyword evidence="4 6" id="KW-1133">Transmembrane helix</keyword>
<accession>A0A1G1Y7N6</accession>
<organism evidence="7 8">
    <name type="scientific">Candidatus Buchananbacteria bacterium RIFCSPHIGHO2_01_FULL_47_11b</name>
    <dbReference type="NCBI Taxonomy" id="1797537"/>
    <lineage>
        <taxon>Bacteria</taxon>
        <taxon>Candidatus Buchananiibacteriota</taxon>
    </lineage>
</organism>
<reference evidence="7 8" key="1">
    <citation type="journal article" date="2016" name="Nat. Commun.">
        <title>Thousands of microbial genomes shed light on interconnected biogeochemical processes in an aquifer system.</title>
        <authorList>
            <person name="Anantharaman K."/>
            <person name="Brown C.T."/>
            <person name="Hug L.A."/>
            <person name="Sharon I."/>
            <person name="Castelle C.J."/>
            <person name="Probst A.J."/>
            <person name="Thomas B.C."/>
            <person name="Singh A."/>
            <person name="Wilkins M.J."/>
            <person name="Karaoz U."/>
            <person name="Brodie E.L."/>
            <person name="Williams K.H."/>
            <person name="Hubbard S.S."/>
            <person name="Banfield J.F."/>
        </authorList>
    </citation>
    <scope>NUCLEOTIDE SEQUENCE [LARGE SCALE GENOMIC DNA]</scope>
</reference>